<dbReference type="PANTHER" id="PTHR34492">
    <property type="entry name" value="GUSTATORY RECEPTOR FAMILY"/>
    <property type="match status" value="1"/>
</dbReference>
<accession>A0AAD4MYP1</accession>
<gene>
    <name evidence="2" type="ORF">DdX_12323</name>
</gene>
<protein>
    <submittedName>
        <fullName evidence="2">GUstatory Receptor family</fullName>
    </submittedName>
</protein>
<name>A0AAD4MYP1_9BILA</name>
<dbReference type="EMBL" id="JAKKPZ010000039">
    <property type="protein sequence ID" value="KAI1707765.1"/>
    <property type="molecule type" value="Genomic_DNA"/>
</dbReference>
<feature type="transmembrane region" description="Helical" evidence="1">
    <location>
        <begin position="67"/>
        <end position="85"/>
    </location>
</feature>
<reference evidence="2" key="1">
    <citation type="submission" date="2022-01" db="EMBL/GenBank/DDBJ databases">
        <title>Genome Sequence Resource for Two Populations of Ditylenchus destructor, the Migratory Endoparasitic Phytonematode.</title>
        <authorList>
            <person name="Zhang H."/>
            <person name="Lin R."/>
            <person name="Xie B."/>
        </authorList>
    </citation>
    <scope>NUCLEOTIDE SEQUENCE</scope>
    <source>
        <strain evidence="2">BazhouSP</strain>
    </source>
</reference>
<keyword evidence="3" id="KW-1185">Reference proteome</keyword>
<sequence length="379" mass="43715">MIVILTKLSGLYFLHLNRHTAKWIWVLTCARILLLCLGLLFVFLRGVYITFNELIESTRKWDMEDTILYAMVLRSLISMIFFLHWQYRGSLAVIEEQILRPSEYYSAKAKRQIRRNTCVIICISVFTALLLTTNLASVIILGRIHGVYGHDSTFDFIVQIARNSLAIYGYVADNLCTAFFAIVVRILSIHIRLYNEKFEEILDNHVTRPSNALISIISDHRKMAKKVFLTNEIFKMYLFAMASISAPQTVMAVLVMSRRKTWLGFYYSAVETAVSLIHLAQLTIIPAQVHSEFRIPQFLLYRNTSLWEKYSHDTYEIVRTFIRNISTSHFGISLGDFVVVTQSMMFKCISIMVPYIALCIQMKFGDDLTLRYNISTGAG</sequence>
<comment type="caution">
    <text evidence="2">The sequence shown here is derived from an EMBL/GenBank/DDBJ whole genome shotgun (WGS) entry which is preliminary data.</text>
</comment>
<feature type="transmembrane region" description="Helical" evidence="1">
    <location>
        <begin position="118"/>
        <end position="145"/>
    </location>
</feature>
<dbReference type="PANTHER" id="PTHR34492:SF2">
    <property type="entry name" value="G PROTEIN-COUPLED RECEPTOR"/>
    <property type="match status" value="1"/>
</dbReference>
<feature type="transmembrane region" description="Helical" evidence="1">
    <location>
        <begin position="165"/>
        <end position="187"/>
    </location>
</feature>
<organism evidence="2 3">
    <name type="scientific">Ditylenchus destructor</name>
    <dbReference type="NCBI Taxonomy" id="166010"/>
    <lineage>
        <taxon>Eukaryota</taxon>
        <taxon>Metazoa</taxon>
        <taxon>Ecdysozoa</taxon>
        <taxon>Nematoda</taxon>
        <taxon>Chromadorea</taxon>
        <taxon>Rhabditida</taxon>
        <taxon>Tylenchina</taxon>
        <taxon>Tylenchomorpha</taxon>
        <taxon>Sphaerularioidea</taxon>
        <taxon>Anguinidae</taxon>
        <taxon>Anguininae</taxon>
        <taxon>Ditylenchus</taxon>
    </lineage>
</organism>
<feature type="transmembrane region" description="Helical" evidence="1">
    <location>
        <begin position="23"/>
        <end position="47"/>
    </location>
</feature>
<dbReference type="AlphaFoldDB" id="A0AAD4MYP1"/>
<keyword evidence="2" id="KW-0675">Receptor</keyword>
<evidence type="ECO:0000313" key="3">
    <source>
        <dbReference type="Proteomes" id="UP001201812"/>
    </source>
</evidence>
<evidence type="ECO:0000313" key="2">
    <source>
        <dbReference type="EMBL" id="KAI1707765.1"/>
    </source>
</evidence>
<keyword evidence="1" id="KW-1133">Transmembrane helix</keyword>
<keyword evidence="1" id="KW-0812">Transmembrane</keyword>
<evidence type="ECO:0000256" key="1">
    <source>
        <dbReference type="SAM" id="Phobius"/>
    </source>
</evidence>
<feature type="transmembrane region" description="Helical" evidence="1">
    <location>
        <begin position="236"/>
        <end position="257"/>
    </location>
</feature>
<dbReference type="Proteomes" id="UP001201812">
    <property type="component" value="Unassembled WGS sequence"/>
</dbReference>
<proteinExistence type="predicted"/>
<keyword evidence="1" id="KW-0472">Membrane</keyword>